<dbReference type="GO" id="GO:0030017">
    <property type="term" value="C:sarcomere"/>
    <property type="evidence" value="ECO:0007669"/>
    <property type="project" value="UniProtKB-SubCell"/>
</dbReference>
<dbReference type="InterPro" id="IPR038095">
    <property type="entry name" value="Costars_sf"/>
</dbReference>
<dbReference type="InterPro" id="IPR027817">
    <property type="entry name" value="Costars_dom"/>
</dbReference>
<evidence type="ECO:0000256" key="15">
    <source>
        <dbReference type="ARBA" id="ARBA00073502"/>
    </source>
</evidence>
<evidence type="ECO:0000313" key="19">
    <source>
        <dbReference type="Ensembl" id="ENSOKIP00005032795.1"/>
    </source>
</evidence>
<accession>A0A8C7FSV4</accession>
<evidence type="ECO:0000256" key="8">
    <source>
        <dbReference type="ARBA" id="ARBA00023015"/>
    </source>
</evidence>
<evidence type="ECO:0000259" key="18">
    <source>
        <dbReference type="SMART" id="SM01283"/>
    </source>
</evidence>
<dbReference type="InterPro" id="IPR026111">
    <property type="entry name" value="Abra"/>
</dbReference>
<feature type="domain" description="Costars" evidence="18">
    <location>
        <begin position="319"/>
        <end position="395"/>
    </location>
</feature>
<feature type="compositionally biased region" description="Polar residues" evidence="17">
    <location>
        <begin position="72"/>
        <end position="208"/>
    </location>
</feature>
<dbReference type="PANTHER" id="PTHR22739">
    <property type="entry name" value="STRIATED MUSCLE ACTIVATOR OF RHO-DEPENDENT SIGNALING-RELATED"/>
    <property type="match status" value="1"/>
</dbReference>
<evidence type="ECO:0000256" key="5">
    <source>
        <dbReference type="ARBA" id="ARBA00022553"/>
    </source>
</evidence>
<feature type="region of interest" description="Disordered" evidence="17">
    <location>
        <begin position="26"/>
        <end position="221"/>
    </location>
</feature>
<evidence type="ECO:0000256" key="10">
    <source>
        <dbReference type="ARBA" id="ARBA00023163"/>
    </source>
</evidence>
<evidence type="ECO:0000313" key="20">
    <source>
        <dbReference type="Proteomes" id="UP000694557"/>
    </source>
</evidence>
<dbReference type="Pfam" id="PF14705">
    <property type="entry name" value="Costars"/>
    <property type="match status" value="1"/>
</dbReference>
<dbReference type="SMART" id="SM01283">
    <property type="entry name" value="Costars"/>
    <property type="match status" value="1"/>
</dbReference>
<keyword evidence="11" id="KW-0009">Actin-binding</keyword>
<dbReference type="Ensembl" id="ENSOKIT00005034624.1">
    <property type="protein sequence ID" value="ENSOKIP00005032795.1"/>
    <property type="gene ID" value="ENSOKIG00005014073.1"/>
</dbReference>
<dbReference type="Gene3D" id="1.10.10.1540">
    <property type="entry name" value="Costar domain"/>
    <property type="match status" value="1"/>
</dbReference>
<comment type="subunit">
    <text evidence="14">Binds F-actin and ABLIM1, ABLIM2 and ABLIM3. Interaction with ABLIM2 and ABLIM3 enhances activity.</text>
</comment>
<keyword evidence="20" id="KW-1185">Reference proteome</keyword>
<evidence type="ECO:0000256" key="12">
    <source>
        <dbReference type="ARBA" id="ARBA00023212"/>
    </source>
</evidence>
<protein>
    <recommendedName>
        <fullName evidence="15">Actin-binding Rho-activating protein</fullName>
    </recommendedName>
    <alternativeName>
        <fullName evidence="16">Striated muscle activator of Rho-dependent signaling</fullName>
    </alternativeName>
</protein>
<evidence type="ECO:0000256" key="3">
    <source>
        <dbReference type="ARBA" id="ARBA00022448"/>
    </source>
</evidence>
<comment type="function">
    <text evidence="13">Acts as an activator of serum response factor (SRF)-dependent transcription possibly by inducing nuclear translocation of MKL1 or MKL2 and through a mechanism requiring Rho-actin signaling.</text>
</comment>
<dbReference type="GO" id="GO:0003779">
    <property type="term" value="F:actin binding"/>
    <property type="evidence" value="ECO:0007669"/>
    <property type="project" value="UniProtKB-KW"/>
</dbReference>
<evidence type="ECO:0000256" key="7">
    <source>
        <dbReference type="ARBA" id="ARBA00023010"/>
    </source>
</evidence>
<evidence type="ECO:0000256" key="11">
    <source>
        <dbReference type="ARBA" id="ARBA00023203"/>
    </source>
</evidence>
<dbReference type="AlphaFoldDB" id="A0A8C7FSV4"/>
<evidence type="ECO:0000256" key="16">
    <source>
        <dbReference type="ARBA" id="ARBA00076363"/>
    </source>
</evidence>
<reference evidence="19" key="1">
    <citation type="submission" date="2025-08" db="UniProtKB">
        <authorList>
            <consortium name="Ensembl"/>
        </authorList>
    </citation>
    <scope>IDENTIFICATION</scope>
</reference>
<dbReference type="GeneTree" id="ENSGT00390000015984"/>
<evidence type="ECO:0000256" key="4">
    <source>
        <dbReference type="ARBA" id="ARBA00022490"/>
    </source>
</evidence>
<reference evidence="19" key="2">
    <citation type="submission" date="2025-09" db="UniProtKB">
        <authorList>
            <consortium name="Ensembl"/>
        </authorList>
    </citation>
    <scope>IDENTIFICATION</scope>
</reference>
<dbReference type="PANTHER" id="PTHR22739:SF20">
    <property type="entry name" value="ACTIN-BINDING RHO-ACTIVATING PROTEIN"/>
    <property type="match status" value="1"/>
</dbReference>
<keyword evidence="4" id="KW-0963">Cytoplasm</keyword>
<dbReference type="GO" id="GO:0015031">
    <property type="term" value="P:protein transport"/>
    <property type="evidence" value="ECO:0007669"/>
    <property type="project" value="UniProtKB-KW"/>
</dbReference>
<evidence type="ECO:0000256" key="17">
    <source>
        <dbReference type="SAM" id="MobiDB-lite"/>
    </source>
</evidence>
<keyword evidence="9" id="KW-0010">Activator</keyword>
<evidence type="ECO:0000256" key="14">
    <source>
        <dbReference type="ARBA" id="ARBA00063019"/>
    </source>
</evidence>
<dbReference type="GO" id="GO:0035025">
    <property type="term" value="P:positive regulation of Rho protein signal transduction"/>
    <property type="evidence" value="ECO:0007669"/>
    <property type="project" value="InterPro"/>
</dbReference>
<dbReference type="Proteomes" id="UP000694557">
    <property type="component" value="Unassembled WGS sequence"/>
</dbReference>
<feature type="compositionally biased region" description="Basic and acidic residues" evidence="17">
    <location>
        <begin position="209"/>
        <end position="221"/>
    </location>
</feature>
<dbReference type="GO" id="GO:0045944">
    <property type="term" value="P:positive regulation of transcription by RNA polymerase II"/>
    <property type="evidence" value="ECO:0007669"/>
    <property type="project" value="TreeGrafter"/>
</dbReference>
<gene>
    <name evidence="19" type="primary">ABRA</name>
</gene>
<sequence length="396" mass="43281">MLSKRGSPTLRRKCSNVLELTCSWKEKERNVPSEGEFGDGRTCSVDTEDSRYSEAEERALEAESGQGKPGQIDSSKPGQTNSTEAGQTNRTEAGQTDSSKPGQTNSTEAGQIDSSKPGQTNSTEAGQTDSSKPGQTNRTEAGQTDSSKPGQKNSTEAGQTDSSKPGQTDSSKPGQTDSSKPGQTDSSKPGQTDTSKPVKTDSTGSSGEAKQRDNDSVSPKGKIESWVRVKIPSISVGRKELGDANRINALSRKYSAVGDLKSRWQNWSSTHTVNQKLNPFSEDFDYEYSMSLRLRKGEEGYGRPKEGTKTAERARRAEQHIHGEIADMCYVIRTMNDPDPDGKTRVTFRELFDRYVRISDKVVGILLRARRHGKVAFKGEMLWQGQDDGVIITLLV</sequence>
<keyword evidence="12" id="KW-0206">Cytoskeleton</keyword>
<evidence type="ECO:0000256" key="6">
    <source>
        <dbReference type="ARBA" id="ARBA00022927"/>
    </source>
</evidence>
<evidence type="ECO:0000256" key="9">
    <source>
        <dbReference type="ARBA" id="ARBA00023159"/>
    </source>
</evidence>
<keyword evidence="5" id="KW-0597">Phosphoprotein</keyword>
<evidence type="ECO:0000256" key="2">
    <source>
        <dbReference type="ARBA" id="ARBA00004245"/>
    </source>
</evidence>
<evidence type="ECO:0000256" key="13">
    <source>
        <dbReference type="ARBA" id="ARBA00059783"/>
    </source>
</evidence>
<evidence type="ECO:0000256" key="1">
    <source>
        <dbReference type="ARBA" id="ARBA00004204"/>
    </source>
</evidence>
<keyword evidence="10" id="KW-0804">Transcription</keyword>
<keyword evidence="8" id="KW-0805">Transcription regulation</keyword>
<keyword evidence="3" id="KW-0813">Transport</keyword>
<feature type="compositionally biased region" description="Basic and acidic residues" evidence="17">
    <location>
        <begin position="48"/>
        <end position="61"/>
    </location>
</feature>
<proteinExistence type="predicted"/>
<name>A0A8C7FSV4_ONCKI</name>
<organism evidence="19 20">
    <name type="scientific">Oncorhynchus kisutch</name>
    <name type="common">Coho salmon</name>
    <name type="synonym">Salmo kisutch</name>
    <dbReference type="NCBI Taxonomy" id="8019"/>
    <lineage>
        <taxon>Eukaryota</taxon>
        <taxon>Metazoa</taxon>
        <taxon>Chordata</taxon>
        <taxon>Craniata</taxon>
        <taxon>Vertebrata</taxon>
        <taxon>Euteleostomi</taxon>
        <taxon>Actinopterygii</taxon>
        <taxon>Neopterygii</taxon>
        <taxon>Teleostei</taxon>
        <taxon>Protacanthopterygii</taxon>
        <taxon>Salmoniformes</taxon>
        <taxon>Salmonidae</taxon>
        <taxon>Salmoninae</taxon>
        <taxon>Oncorhynchus</taxon>
    </lineage>
</organism>
<keyword evidence="7" id="KW-0811">Translocation</keyword>
<comment type="subcellular location">
    <subcellularLocation>
        <location evidence="2">Cytoplasm</location>
        <location evidence="2">Cytoskeleton</location>
    </subcellularLocation>
    <subcellularLocation>
        <location evidence="1">Cytoplasm</location>
        <location evidence="1">Myofibril</location>
        <location evidence="1">Sarcomere</location>
    </subcellularLocation>
</comment>
<keyword evidence="6" id="KW-0653">Protein transport</keyword>
<dbReference type="GO" id="GO:0005856">
    <property type="term" value="C:cytoskeleton"/>
    <property type="evidence" value="ECO:0007669"/>
    <property type="project" value="UniProtKB-SubCell"/>
</dbReference>
<dbReference type="FunFam" id="1.10.10.1540:FF:000001">
    <property type="entry name" value="Actin-binding Rho-activating protein a"/>
    <property type="match status" value="1"/>
</dbReference>